<dbReference type="PROSITE" id="PS00107">
    <property type="entry name" value="PROTEIN_KINASE_ATP"/>
    <property type="match status" value="1"/>
</dbReference>
<name>A0A1J4JWF0_9EUKA</name>
<dbReference type="InterPro" id="IPR011009">
    <property type="entry name" value="Kinase-like_dom_sf"/>
</dbReference>
<comment type="catalytic activity">
    <reaction evidence="7">
        <text>L-threonyl-[protein] + ATP = O-phospho-L-threonyl-[protein] + ADP + H(+)</text>
        <dbReference type="Rhea" id="RHEA:46608"/>
        <dbReference type="Rhea" id="RHEA-COMP:11060"/>
        <dbReference type="Rhea" id="RHEA-COMP:11605"/>
        <dbReference type="ChEBI" id="CHEBI:15378"/>
        <dbReference type="ChEBI" id="CHEBI:30013"/>
        <dbReference type="ChEBI" id="CHEBI:30616"/>
        <dbReference type="ChEBI" id="CHEBI:61977"/>
        <dbReference type="ChEBI" id="CHEBI:456216"/>
        <dbReference type="EC" id="2.7.11.24"/>
    </reaction>
</comment>
<dbReference type="InterPro" id="IPR008271">
    <property type="entry name" value="Ser/Thr_kinase_AS"/>
</dbReference>
<evidence type="ECO:0000259" key="12">
    <source>
        <dbReference type="PROSITE" id="PS50011"/>
    </source>
</evidence>
<gene>
    <name evidence="13" type="primary">erkB</name>
    <name evidence="13" type="ORF">TRFO_07526</name>
</gene>
<accession>A0A1J4JWF0</accession>
<evidence type="ECO:0000313" key="14">
    <source>
        <dbReference type="Proteomes" id="UP000179807"/>
    </source>
</evidence>
<dbReference type="InterPro" id="IPR000719">
    <property type="entry name" value="Prot_kinase_dom"/>
</dbReference>
<dbReference type="SUPFAM" id="SSF56112">
    <property type="entry name" value="Protein kinase-like (PK-like)"/>
    <property type="match status" value="1"/>
</dbReference>
<dbReference type="GeneID" id="94828433"/>
<evidence type="ECO:0000256" key="2">
    <source>
        <dbReference type="ARBA" id="ARBA00022527"/>
    </source>
</evidence>
<dbReference type="EMBL" id="MLAK01000904">
    <property type="protein sequence ID" value="OHT01613.1"/>
    <property type="molecule type" value="Genomic_DNA"/>
</dbReference>
<evidence type="ECO:0000256" key="3">
    <source>
        <dbReference type="ARBA" id="ARBA00022679"/>
    </source>
</evidence>
<evidence type="ECO:0000256" key="8">
    <source>
        <dbReference type="ARBA" id="ARBA00048312"/>
    </source>
</evidence>
<dbReference type="FunFam" id="1.10.510.10:FF:000238">
    <property type="entry name" value="Mitogen-activated protein kinase"/>
    <property type="match status" value="1"/>
</dbReference>
<dbReference type="PANTHER" id="PTHR24055">
    <property type="entry name" value="MITOGEN-ACTIVATED PROTEIN KINASE"/>
    <property type="match status" value="1"/>
</dbReference>
<dbReference type="InterPro" id="IPR050117">
    <property type="entry name" value="MAPK"/>
</dbReference>
<keyword evidence="2 10" id="KW-0723">Serine/threonine-protein kinase</keyword>
<dbReference type="PROSITE" id="PS50011">
    <property type="entry name" value="PROTEIN_KINASE_DOM"/>
    <property type="match status" value="1"/>
</dbReference>
<dbReference type="Gene3D" id="1.10.510.10">
    <property type="entry name" value="Transferase(Phosphotransferase) domain 1"/>
    <property type="match status" value="1"/>
</dbReference>
<feature type="compositionally biased region" description="Polar residues" evidence="11">
    <location>
        <begin position="362"/>
        <end position="371"/>
    </location>
</feature>
<feature type="domain" description="Protein kinase" evidence="12">
    <location>
        <begin position="20"/>
        <end position="307"/>
    </location>
</feature>
<keyword evidence="5 13" id="KW-0418">Kinase</keyword>
<dbReference type="Pfam" id="PF00069">
    <property type="entry name" value="Pkinase"/>
    <property type="match status" value="1"/>
</dbReference>
<evidence type="ECO:0000313" key="13">
    <source>
        <dbReference type="EMBL" id="OHT01613.1"/>
    </source>
</evidence>
<evidence type="ECO:0000256" key="5">
    <source>
        <dbReference type="ARBA" id="ARBA00022777"/>
    </source>
</evidence>
<dbReference type="GO" id="GO:0005524">
    <property type="term" value="F:ATP binding"/>
    <property type="evidence" value="ECO:0007669"/>
    <property type="project" value="UniProtKB-UniRule"/>
</dbReference>
<keyword evidence="14" id="KW-1185">Reference proteome</keyword>
<dbReference type="RefSeq" id="XP_068354749.1">
    <property type="nucleotide sequence ID" value="XM_068493729.1"/>
</dbReference>
<reference evidence="13" key="1">
    <citation type="submission" date="2016-10" db="EMBL/GenBank/DDBJ databases">
        <authorList>
            <person name="Benchimol M."/>
            <person name="Almeida L.G."/>
            <person name="Vasconcelos A.T."/>
            <person name="Perreira-Neves A."/>
            <person name="Rosa I.A."/>
            <person name="Tasca T."/>
            <person name="Bogo M.R."/>
            <person name="de Souza W."/>
        </authorList>
    </citation>
    <scope>NUCLEOTIDE SEQUENCE [LARGE SCALE GENOMIC DNA]</scope>
    <source>
        <strain evidence="13">K</strain>
    </source>
</reference>
<keyword evidence="3" id="KW-0808">Transferase</keyword>
<dbReference type="Gene3D" id="3.30.200.20">
    <property type="entry name" value="Phosphorylase Kinase, domain 1"/>
    <property type="match status" value="1"/>
</dbReference>
<keyword evidence="6 9" id="KW-0067">ATP-binding</keyword>
<evidence type="ECO:0000256" key="4">
    <source>
        <dbReference type="ARBA" id="ARBA00022741"/>
    </source>
</evidence>
<dbReference type="GO" id="GO:0004707">
    <property type="term" value="F:MAP kinase activity"/>
    <property type="evidence" value="ECO:0007669"/>
    <property type="project" value="UniProtKB-EC"/>
</dbReference>
<organism evidence="13 14">
    <name type="scientific">Tritrichomonas foetus</name>
    <dbReference type="NCBI Taxonomy" id="1144522"/>
    <lineage>
        <taxon>Eukaryota</taxon>
        <taxon>Metamonada</taxon>
        <taxon>Parabasalia</taxon>
        <taxon>Tritrichomonadida</taxon>
        <taxon>Tritrichomonadidae</taxon>
        <taxon>Tritrichomonas</taxon>
    </lineage>
</organism>
<evidence type="ECO:0000256" key="1">
    <source>
        <dbReference type="ARBA" id="ARBA00012411"/>
    </source>
</evidence>
<sequence>MSQDQDANIETLDRQILRRYEIIQKIGKGAYGVVWRVLDKRNQHVYALKKSFSAFQNVTDAQRTYREITILRQLRKHAFIVGLVAVHRAENDQDIYLVFECMETDIHAVIRANILLDVHHRFIFWQLLCALKYCHSAGVIHRDLKPSNLLINSDASIKLCDFGLARVIDSEHPPEDLTDYIATRWYRAPEILFGSSTYTTAVDMWAAGCILAELVSGRPLFPGSSTMDQLERLISFSGPPTPAEIESMDSTFTQTMLSNLSYSKPRMVLEDKLEGAPPDAIDLIRKLIAFNPAERPTAEQCLEHPYVAQFHSPAKEVVATDQVTMVLKDSEKHTIREYRNQIYRESVTPTDTGKRRSRPQSRTKSGSSSVH</sequence>
<evidence type="ECO:0000256" key="11">
    <source>
        <dbReference type="SAM" id="MobiDB-lite"/>
    </source>
</evidence>
<dbReference type="SMART" id="SM00220">
    <property type="entry name" value="S_TKc"/>
    <property type="match status" value="1"/>
</dbReference>
<evidence type="ECO:0000256" key="6">
    <source>
        <dbReference type="ARBA" id="ARBA00022840"/>
    </source>
</evidence>
<dbReference type="AlphaFoldDB" id="A0A1J4JWF0"/>
<feature type="region of interest" description="Disordered" evidence="11">
    <location>
        <begin position="339"/>
        <end position="371"/>
    </location>
</feature>
<dbReference type="CDD" id="cd07852">
    <property type="entry name" value="STKc_MAPK15-like"/>
    <property type="match status" value="1"/>
</dbReference>
<evidence type="ECO:0000256" key="10">
    <source>
        <dbReference type="RuleBase" id="RU000304"/>
    </source>
</evidence>
<feature type="binding site" evidence="9">
    <location>
        <position position="49"/>
    </location>
    <ligand>
        <name>ATP</name>
        <dbReference type="ChEBI" id="CHEBI:30616"/>
    </ligand>
</feature>
<comment type="catalytic activity">
    <reaction evidence="8">
        <text>L-seryl-[protein] + ATP = O-phospho-L-seryl-[protein] + ADP + H(+)</text>
        <dbReference type="Rhea" id="RHEA:17989"/>
        <dbReference type="Rhea" id="RHEA-COMP:9863"/>
        <dbReference type="Rhea" id="RHEA-COMP:11604"/>
        <dbReference type="ChEBI" id="CHEBI:15378"/>
        <dbReference type="ChEBI" id="CHEBI:29999"/>
        <dbReference type="ChEBI" id="CHEBI:30616"/>
        <dbReference type="ChEBI" id="CHEBI:83421"/>
        <dbReference type="ChEBI" id="CHEBI:456216"/>
        <dbReference type="EC" id="2.7.11.24"/>
    </reaction>
</comment>
<keyword evidence="4 9" id="KW-0547">Nucleotide-binding</keyword>
<evidence type="ECO:0000256" key="9">
    <source>
        <dbReference type="PROSITE-ProRule" id="PRU10141"/>
    </source>
</evidence>
<dbReference type="InterPro" id="IPR017441">
    <property type="entry name" value="Protein_kinase_ATP_BS"/>
</dbReference>
<dbReference type="OrthoDB" id="192887at2759"/>
<dbReference type="EC" id="2.7.11.24" evidence="1"/>
<comment type="caution">
    <text evidence="13">The sequence shown here is derived from an EMBL/GenBank/DDBJ whole genome shotgun (WGS) entry which is preliminary data.</text>
</comment>
<proteinExistence type="inferred from homology"/>
<evidence type="ECO:0000256" key="7">
    <source>
        <dbReference type="ARBA" id="ARBA00047592"/>
    </source>
</evidence>
<dbReference type="VEuPathDB" id="TrichDB:TRFO_07526"/>
<comment type="similarity">
    <text evidence="10">Belongs to the protein kinase superfamily.</text>
</comment>
<dbReference type="Proteomes" id="UP000179807">
    <property type="component" value="Unassembled WGS sequence"/>
</dbReference>
<protein>
    <recommendedName>
        <fullName evidence="1">mitogen-activated protein kinase</fullName>
        <ecNumber evidence="1">2.7.11.24</ecNumber>
    </recommendedName>
</protein>
<dbReference type="FunFam" id="3.30.200.20:FF:000166">
    <property type="entry name" value="Mitogen-activated protein kinase"/>
    <property type="match status" value="1"/>
</dbReference>
<dbReference type="PROSITE" id="PS00108">
    <property type="entry name" value="PROTEIN_KINASE_ST"/>
    <property type="match status" value="1"/>
</dbReference>